<dbReference type="Pfam" id="PF02902">
    <property type="entry name" value="Peptidase_C48"/>
    <property type="match status" value="1"/>
</dbReference>
<organism evidence="7 8">
    <name type="scientific">Massariosphaeria phaeospora</name>
    <dbReference type="NCBI Taxonomy" id="100035"/>
    <lineage>
        <taxon>Eukaryota</taxon>
        <taxon>Fungi</taxon>
        <taxon>Dikarya</taxon>
        <taxon>Ascomycota</taxon>
        <taxon>Pezizomycotina</taxon>
        <taxon>Dothideomycetes</taxon>
        <taxon>Pleosporomycetidae</taxon>
        <taxon>Pleosporales</taxon>
        <taxon>Pleosporales incertae sedis</taxon>
        <taxon>Massariosphaeria</taxon>
    </lineage>
</organism>
<proteinExistence type="inferred from homology"/>
<dbReference type="SUPFAM" id="SSF54001">
    <property type="entry name" value="Cysteine proteinases"/>
    <property type="match status" value="1"/>
</dbReference>
<dbReference type="InterPro" id="IPR003653">
    <property type="entry name" value="Peptidase_C48_C"/>
</dbReference>
<dbReference type="Proteomes" id="UP000481861">
    <property type="component" value="Unassembled WGS sequence"/>
</dbReference>
<accession>A0A7C8MC79</accession>
<dbReference type="PANTHER" id="PTHR12606:SF141">
    <property type="entry name" value="GH15225P-RELATED"/>
    <property type="match status" value="1"/>
</dbReference>
<evidence type="ECO:0000313" key="7">
    <source>
        <dbReference type="EMBL" id="KAF2873301.1"/>
    </source>
</evidence>
<keyword evidence="4" id="KW-0788">Thiol protease</keyword>
<dbReference type="PANTHER" id="PTHR12606">
    <property type="entry name" value="SENTRIN/SUMO-SPECIFIC PROTEASE"/>
    <property type="match status" value="1"/>
</dbReference>
<dbReference type="GO" id="GO:0005634">
    <property type="term" value="C:nucleus"/>
    <property type="evidence" value="ECO:0007669"/>
    <property type="project" value="TreeGrafter"/>
</dbReference>
<feature type="compositionally biased region" description="Polar residues" evidence="5">
    <location>
        <begin position="268"/>
        <end position="313"/>
    </location>
</feature>
<gene>
    <name evidence="7" type="ORF">BDV95DRAFT_604814</name>
</gene>
<feature type="compositionally biased region" description="Polar residues" evidence="5">
    <location>
        <begin position="470"/>
        <end position="494"/>
    </location>
</feature>
<feature type="region of interest" description="Disordered" evidence="5">
    <location>
        <begin position="268"/>
        <end position="349"/>
    </location>
</feature>
<feature type="region of interest" description="Disordered" evidence="5">
    <location>
        <begin position="470"/>
        <end position="499"/>
    </location>
</feature>
<reference evidence="7 8" key="1">
    <citation type="submission" date="2020-01" db="EMBL/GenBank/DDBJ databases">
        <authorList>
            <consortium name="DOE Joint Genome Institute"/>
            <person name="Haridas S."/>
            <person name="Albert R."/>
            <person name="Binder M."/>
            <person name="Bloem J."/>
            <person name="Labutti K."/>
            <person name="Salamov A."/>
            <person name="Andreopoulos B."/>
            <person name="Baker S.E."/>
            <person name="Barry K."/>
            <person name="Bills G."/>
            <person name="Bluhm B.H."/>
            <person name="Cannon C."/>
            <person name="Castanera R."/>
            <person name="Culley D.E."/>
            <person name="Daum C."/>
            <person name="Ezra D."/>
            <person name="Gonzalez J.B."/>
            <person name="Henrissat B."/>
            <person name="Kuo A."/>
            <person name="Liang C."/>
            <person name="Lipzen A."/>
            <person name="Lutzoni F."/>
            <person name="Magnuson J."/>
            <person name="Mondo S."/>
            <person name="Nolan M."/>
            <person name="Ohm R."/>
            <person name="Pangilinan J."/>
            <person name="Park H.-J.H."/>
            <person name="Ramirez L."/>
            <person name="Alfaro M."/>
            <person name="Sun H."/>
            <person name="Tritt A."/>
            <person name="Yoshinaga Y."/>
            <person name="Zwiers L.-H.L."/>
            <person name="Turgeon B.G."/>
            <person name="Goodwin S.B."/>
            <person name="Spatafora J.W."/>
            <person name="Crous P.W."/>
            <person name="Grigoriev I.V."/>
        </authorList>
    </citation>
    <scope>NUCLEOTIDE SEQUENCE [LARGE SCALE GENOMIC DNA]</scope>
    <source>
        <strain evidence="7 8">CBS 611.86</strain>
    </source>
</reference>
<keyword evidence="8" id="KW-1185">Reference proteome</keyword>
<comment type="similarity">
    <text evidence="1">Belongs to the peptidase C48 family.</text>
</comment>
<dbReference type="Gene3D" id="3.40.395.10">
    <property type="entry name" value="Adenoviral Proteinase, Chain A"/>
    <property type="match status" value="1"/>
</dbReference>
<feature type="region of interest" description="Disordered" evidence="5">
    <location>
        <begin position="374"/>
        <end position="403"/>
    </location>
</feature>
<feature type="compositionally biased region" description="Basic and acidic residues" evidence="5">
    <location>
        <begin position="124"/>
        <end position="134"/>
    </location>
</feature>
<evidence type="ECO:0000256" key="1">
    <source>
        <dbReference type="ARBA" id="ARBA00005234"/>
    </source>
</evidence>
<dbReference type="PROSITE" id="PS50600">
    <property type="entry name" value="ULP_PROTEASE"/>
    <property type="match status" value="1"/>
</dbReference>
<evidence type="ECO:0000256" key="5">
    <source>
        <dbReference type="SAM" id="MobiDB-lite"/>
    </source>
</evidence>
<feature type="compositionally biased region" description="Pro residues" evidence="5">
    <location>
        <begin position="151"/>
        <end position="165"/>
    </location>
</feature>
<evidence type="ECO:0000256" key="3">
    <source>
        <dbReference type="ARBA" id="ARBA00022801"/>
    </source>
</evidence>
<name>A0A7C8MC79_9PLEO</name>
<dbReference type="OrthoDB" id="1939479at2759"/>
<comment type="caution">
    <text evidence="7">The sequence shown here is derived from an EMBL/GenBank/DDBJ whole genome shotgun (WGS) entry which is preliminary data.</text>
</comment>
<feature type="domain" description="Ubiquitin-like protease family profile" evidence="6">
    <location>
        <begin position="643"/>
        <end position="821"/>
    </location>
</feature>
<dbReference type="AlphaFoldDB" id="A0A7C8MC79"/>
<feature type="region of interest" description="Disordered" evidence="5">
    <location>
        <begin position="1"/>
        <end position="20"/>
    </location>
</feature>
<dbReference type="GO" id="GO:0016926">
    <property type="term" value="P:protein desumoylation"/>
    <property type="evidence" value="ECO:0007669"/>
    <property type="project" value="TreeGrafter"/>
</dbReference>
<evidence type="ECO:0000259" key="6">
    <source>
        <dbReference type="PROSITE" id="PS50600"/>
    </source>
</evidence>
<dbReference type="GO" id="GO:0006508">
    <property type="term" value="P:proteolysis"/>
    <property type="evidence" value="ECO:0007669"/>
    <property type="project" value="UniProtKB-KW"/>
</dbReference>
<sequence length="857" mass="92876">MSTSASPEPPGSRNKLKRKASVANMPEAGFLAAAQYSTECWDGMPGAWPTPDPDLVPRARPRPCLHTVVKGISKDVFKFVFTREWHDDFRNVFAQYFGSTLRPQTHFSNSPVLRDDGSIKRRKLDHDSLDHDLMDLSPNYYRDRTSQSFPPSSPPPPSSPTPPPKRIQTEADHNPSAVAAVVSAQAAEGYNPSAENAEVNVRNAQDVDGQASSAAATQDDTSNAQITEVNVPNAQTIEVIVPSDDAAQANVAGAQTVDASSIAAMPQANESGQANASSTQTVDASSIAATPQPNASNPPTAQGDGSSAETPNLTVGVLKPPHKDVARLSGVLPPAPDHTSNPRTSAQLHKRALQRAQQAARRVRKLNHRFQEVAAASRKHRESHLADLQDSHLSQPNDDAQDEVELQYENAQEEASHQHEIVEEEASFHYQNDLSELSDAPKQTRFAETVRVRHFFSEEAVDGSLESTIENLLSSPGQPSPPKKTNQVAESPTSKHGADLEVTATTGLAPTSNEASQSPPEKVQVLQPLHQPTHQKSPGQAQDNIELDASESVGFHGIPANFLDSSDEETSFVAIDPAHEVPASFQPAVEVVHEPQVSASPEPAVNVLPPIIQPTTCEELHTIDNAARSTEYGRKSSAPVVPDKLTAHDFGTLLPGLFNGSPSAWLNDNVVNEYLSVIVEHEKKKAGYVHKRGGPAPPVHAFASQWYPTAMKDVKSVGRWAGRKQLGGKNFLNAELVLFPICDGSHWRLIAVKPKERSVEYLDSLGGKGHKYTTKMLEYLAQELGKDFKEEEWSILTSQRSSLQQNTSDCGVFTLMNGLVLLRGEALKRVVSSNGMMDARRRIALTLLTGIPTGETL</sequence>
<dbReference type="GO" id="GO:0016929">
    <property type="term" value="F:deSUMOylase activity"/>
    <property type="evidence" value="ECO:0007669"/>
    <property type="project" value="TreeGrafter"/>
</dbReference>
<dbReference type="InterPro" id="IPR038765">
    <property type="entry name" value="Papain-like_cys_pep_sf"/>
</dbReference>
<protein>
    <recommendedName>
        <fullName evidence="6">Ubiquitin-like protease family profile domain-containing protein</fullName>
    </recommendedName>
</protein>
<keyword evidence="2" id="KW-0645">Protease</keyword>
<dbReference type="EMBL" id="JAADJZ010000007">
    <property type="protein sequence ID" value="KAF2873301.1"/>
    <property type="molecule type" value="Genomic_DNA"/>
</dbReference>
<keyword evidence="3" id="KW-0378">Hydrolase</keyword>
<evidence type="ECO:0000256" key="2">
    <source>
        <dbReference type="ARBA" id="ARBA00022670"/>
    </source>
</evidence>
<feature type="region of interest" description="Disordered" evidence="5">
    <location>
        <begin position="124"/>
        <end position="174"/>
    </location>
</feature>
<evidence type="ECO:0000313" key="8">
    <source>
        <dbReference type="Proteomes" id="UP000481861"/>
    </source>
</evidence>
<evidence type="ECO:0000256" key="4">
    <source>
        <dbReference type="ARBA" id="ARBA00022807"/>
    </source>
</evidence>